<dbReference type="InterPro" id="IPR002885">
    <property type="entry name" value="PPR_rpt"/>
</dbReference>
<feature type="repeat" description="PPR" evidence="2">
    <location>
        <begin position="17"/>
        <end position="51"/>
    </location>
</feature>
<keyword evidence="4" id="KW-1185">Reference proteome</keyword>
<comment type="caution">
    <text evidence="3">The sequence shown here is derived from an EMBL/GenBank/DDBJ whole genome shotgun (WGS) entry which is preliminary data.</text>
</comment>
<dbReference type="PANTHER" id="PTHR47942">
    <property type="entry name" value="TETRATRICOPEPTIDE REPEAT (TPR)-LIKE SUPERFAMILY PROTEIN-RELATED"/>
    <property type="match status" value="1"/>
</dbReference>
<keyword evidence="1" id="KW-0677">Repeat</keyword>
<evidence type="ECO:0008006" key="5">
    <source>
        <dbReference type="Google" id="ProtNLM"/>
    </source>
</evidence>
<dbReference type="Gene3D" id="1.25.40.10">
    <property type="entry name" value="Tetratricopeptide repeat domain"/>
    <property type="match status" value="1"/>
</dbReference>
<reference evidence="3" key="1">
    <citation type="journal article" date="2023" name="Mol. Ecol. Resour.">
        <title>Chromosome-level genome assembly of a triploid poplar Populus alba 'Berolinensis'.</title>
        <authorList>
            <person name="Chen S."/>
            <person name="Yu Y."/>
            <person name="Wang X."/>
            <person name="Wang S."/>
            <person name="Zhang T."/>
            <person name="Zhou Y."/>
            <person name="He R."/>
            <person name="Meng N."/>
            <person name="Wang Y."/>
            <person name="Liu W."/>
            <person name="Liu Z."/>
            <person name="Liu J."/>
            <person name="Guo Q."/>
            <person name="Huang H."/>
            <person name="Sederoff R.R."/>
            <person name="Wang G."/>
            <person name="Qu G."/>
            <person name="Chen S."/>
        </authorList>
    </citation>
    <scope>NUCLEOTIDE SEQUENCE</scope>
    <source>
        <strain evidence="3">SC-2020</strain>
    </source>
</reference>
<dbReference type="NCBIfam" id="TIGR00756">
    <property type="entry name" value="PPR"/>
    <property type="match status" value="1"/>
</dbReference>
<evidence type="ECO:0000313" key="4">
    <source>
        <dbReference type="Proteomes" id="UP001164929"/>
    </source>
</evidence>
<dbReference type="Proteomes" id="UP001164929">
    <property type="component" value="Chromosome 14"/>
</dbReference>
<organism evidence="3 4">
    <name type="scientific">Populus alba x Populus x berolinensis</name>
    <dbReference type="NCBI Taxonomy" id="444605"/>
    <lineage>
        <taxon>Eukaryota</taxon>
        <taxon>Viridiplantae</taxon>
        <taxon>Streptophyta</taxon>
        <taxon>Embryophyta</taxon>
        <taxon>Tracheophyta</taxon>
        <taxon>Spermatophyta</taxon>
        <taxon>Magnoliopsida</taxon>
        <taxon>eudicotyledons</taxon>
        <taxon>Gunneridae</taxon>
        <taxon>Pentapetalae</taxon>
        <taxon>rosids</taxon>
        <taxon>fabids</taxon>
        <taxon>Malpighiales</taxon>
        <taxon>Salicaceae</taxon>
        <taxon>Saliceae</taxon>
        <taxon>Populus</taxon>
    </lineage>
</organism>
<protein>
    <recommendedName>
        <fullName evidence="5">Pentatricopeptide repeat-containing protein</fullName>
    </recommendedName>
</protein>
<dbReference type="AlphaFoldDB" id="A0AAD6LTD0"/>
<sequence>MGHAVWDEMSKKGFCPDDNSYTVFIGGLISQGRSEEACKYLEEMIEKGMKAPQLDYNKFAADFSRAGKPDILEELAQKMKFSGKWAEMMKKRVKRREPGNRKCTQLARDQRVVAEVCIDLIKMTGCRRSYCYDELINFKFKFFSAGQLALESKVDIRFHADLKFTPPAIFWSYLLNWD</sequence>
<evidence type="ECO:0000313" key="3">
    <source>
        <dbReference type="EMBL" id="KAJ6972851.1"/>
    </source>
</evidence>
<gene>
    <name evidence="3" type="ORF">NC653_033233</name>
</gene>
<dbReference type="EMBL" id="JAQIZT010000014">
    <property type="protein sequence ID" value="KAJ6972851.1"/>
    <property type="molecule type" value="Genomic_DNA"/>
</dbReference>
<dbReference type="Pfam" id="PF01535">
    <property type="entry name" value="PPR"/>
    <property type="match status" value="1"/>
</dbReference>
<dbReference type="InterPro" id="IPR011990">
    <property type="entry name" value="TPR-like_helical_dom_sf"/>
</dbReference>
<dbReference type="PANTHER" id="PTHR47942:SF48">
    <property type="entry name" value="OS05G0355200 PROTEIN"/>
    <property type="match status" value="1"/>
</dbReference>
<dbReference type="InterPro" id="IPR051222">
    <property type="entry name" value="PPR/CCM1_RNA-binding"/>
</dbReference>
<proteinExistence type="predicted"/>
<evidence type="ECO:0000256" key="2">
    <source>
        <dbReference type="PROSITE-ProRule" id="PRU00708"/>
    </source>
</evidence>
<evidence type="ECO:0000256" key="1">
    <source>
        <dbReference type="ARBA" id="ARBA00022737"/>
    </source>
</evidence>
<name>A0AAD6LTD0_9ROSI</name>
<dbReference type="PROSITE" id="PS51375">
    <property type="entry name" value="PPR"/>
    <property type="match status" value="1"/>
</dbReference>
<accession>A0AAD6LTD0</accession>